<dbReference type="InterPro" id="IPR023214">
    <property type="entry name" value="HAD_sf"/>
</dbReference>
<evidence type="ECO:0000313" key="1">
    <source>
        <dbReference type="EMBL" id="MFD1672743.1"/>
    </source>
</evidence>
<dbReference type="Proteomes" id="UP001597267">
    <property type="component" value="Unassembled WGS sequence"/>
</dbReference>
<reference evidence="2" key="1">
    <citation type="journal article" date="2019" name="Int. J. Syst. Evol. Microbiol.">
        <title>The Global Catalogue of Microorganisms (GCM) 10K type strain sequencing project: providing services to taxonomists for standard genome sequencing and annotation.</title>
        <authorList>
            <consortium name="The Broad Institute Genomics Platform"/>
            <consortium name="The Broad Institute Genome Sequencing Center for Infectious Disease"/>
            <person name="Wu L."/>
            <person name="Ma J."/>
        </authorList>
    </citation>
    <scope>NUCLEOTIDE SEQUENCE [LARGE SCALE GENOMIC DNA]</scope>
    <source>
        <strain evidence="2">CCM 8896</strain>
    </source>
</reference>
<protein>
    <submittedName>
        <fullName evidence="1">YqeG family HAD IIIA-type phosphatase</fullName>
    </submittedName>
</protein>
<comment type="caution">
    <text evidence="1">The sequence shown here is derived from an EMBL/GenBank/DDBJ whole genome shotgun (WGS) entry which is preliminary data.</text>
</comment>
<dbReference type="NCBIfam" id="TIGR01668">
    <property type="entry name" value="YqeG_hyp_ppase"/>
    <property type="match status" value="1"/>
</dbReference>
<organism evidence="1 2">
    <name type="scientific">Agrilactobacillus yilanensis</name>
    <dbReference type="NCBI Taxonomy" id="2485997"/>
    <lineage>
        <taxon>Bacteria</taxon>
        <taxon>Bacillati</taxon>
        <taxon>Bacillota</taxon>
        <taxon>Bacilli</taxon>
        <taxon>Lactobacillales</taxon>
        <taxon>Lactobacillaceae</taxon>
        <taxon>Agrilactobacillus</taxon>
    </lineage>
</organism>
<dbReference type="PANTHER" id="PTHR19288:SF25">
    <property type="entry name" value="PHOSPHATIDYLGLYCEROPHOSPHATASE GEP4, MITOCHONDRIAL"/>
    <property type="match status" value="1"/>
</dbReference>
<dbReference type="Pfam" id="PF13242">
    <property type="entry name" value="Hydrolase_like"/>
    <property type="match status" value="1"/>
</dbReference>
<dbReference type="InterPro" id="IPR006549">
    <property type="entry name" value="HAD-SF_hydro_IIIA"/>
</dbReference>
<dbReference type="SUPFAM" id="SSF56784">
    <property type="entry name" value="HAD-like"/>
    <property type="match status" value="1"/>
</dbReference>
<dbReference type="PANTHER" id="PTHR19288">
    <property type="entry name" value="4-NITROPHENYLPHOSPHATASE-RELATED"/>
    <property type="match status" value="1"/>
</dbReference>
<dbReference type="EMBL" id="JBHTOP010000026">
    <property type="protein sequence ID" value="MFD1672743.1"/>
    <property type="molecule type" value="Genomic_DNA"/>
</dbReference>
<dbReference type="RefSeq" id="WP_125713202.1">
    <property type="nucleotide sequence ID" value="NZ_JBHTOP010000026.1"/>
</dbReference>
<accession>A0ABW4JAV8</accession>
<dbReference type="Pfam" id="PF08282">
    <property type="entry name" value="Hydrolase_3"/>
    <property type="match status" value="1"/>
</dbReference>
<name>A0ABW4JAV8_9LACO</name>
<dbReference type="Gene3D" id="3.40.50.1000">
    <property type="entry name" value="HAD superfamily/HAD-like"/>
    <property type="match status" value="1"/>
</dbReference>
<dbReference type="InterPro" id="IPR036412">
    <property type="entry name" value="HAD-like_sf"/>
</dbReference>
<proteinExistence type="predicted"/>
<dbReference type="NCBIfam" id="TIGR01662">
    <property type="entry name" value="HAD-SF-IIIA"/>
    <property type="match status" value="1"/>
</dbReference>
<evidence type="ECO:0000313" key="2">
    <source>
        <dbReference type="Proteomes" id="UP001597267"/>
    </source>
</evidence>
<dbReference type="InterPro" id="IPR010021">
    <property type="entry name" value="PGPP1/Gep4"/>
</dbReference>
<dbReference type="CDD" id="cd16416">
    <property type="entry name" value="HAD_BsYqeG-like"/>
    <property type="match status" value="1"/>
</dbReference>
<keyword evidence="2" id="KW-1185">Reference proteome</keyword>
<sequence>MLQSFKPTFMLNSLYDLDAEQLAYFGIKNILTDLDNTLLPWNNKKPDDRLRLWLQKMTKAGIKVIVVSNNSAQRVDIALEELGMPFIARAMKPTVKGIKEALTTYHLNPDETVMVGDQLITDVCSGNRAGIRTILVKPLVNSDAWNTLMNRFMEHYLFKVLKRNFTGLEWRDKLTLPPDQQR</sequence>
<gene>
    <name evidence="1" type="ORF">ACFQ5M_11585</name>
</gene>